<evidence type="ECO:0000313" key="1">
    <source>
        <dbReference type="EMBL" id="MBE9041800.1"/>
    </source>
</evidence>
<organism evidence="1 2">
    <name type="scientific">Zarconia navalis LEGE 11467</name>
    <dbReference type="NCBI Taxonomy" id="1828826"/>
    <lineage>
        <taxon>Bacteria</taxon>
        <taxon>Bacillati</taxon>
        <taxon>Cyanobacteriota</taxon>
        <taxon>Cyanophyceae</taxon>
        <taxon>Oscillatoriophycideae</taxon>
        <taxon>Oscillatoriales</taxon>
        <taxon>Oscillatoriales incertae sedis</taxon>
        <taxon>Zarconia</taxon>
        <taxon>Zarconia navalis</taxon>
    </lineage>
</organism>
<gene>
    <name evidence="1" type="ORF">IQ235_13520</name>
</gene>
<keyword evidence="2" id="KW-1185">Reference proteome</keyword>
<dbReference type="RefSeq" id="WP_264321994.1">
    <property type="nucleotide sequence ID" value="NZ_JADEXN010000248.1"/>
</dbReference>
<accession>A0A928Z8Q0</accession>
<evidence type="ECO:0000313" key="2">
    <source>
        <dbReference type="Proteomes" id="UP000621799"/>
    </source>
</evidence>
<reference evidence="1" key="1">
    <citation type="submission" date="2020-10" db="EMBL/GenBank/DDBJ databases">
        <authorList>
            <person name="Castelo-Branco R."/>
            <person name="Eusebio N."/>
            <person name="Adriana R."/>
            <person name="Vieira A."/>
            <person name="Brugerolle De Fraissinette N."/>
            <person name="Rezende De Castro R."/>
            <person name="Schneider M.P."/>
            <person name="Vasconcelos V."/>
            <person name="Leao P.N."/>
        </authorList>
    </citation>
    <scope>NUCLEOTIDE SEQUENCE</scope>
    <source>
        <strain evidence="1">LEGE 11467</strain>
    </source>
</reference>
<sequence length="257" mass="29458">PCIPGGSVRTRVAGLVRTFAPQPADFEGWGIFQPRNDRDAELIEEADFIQISEYLQQFPAVRLWLAYRLRGQTWLAYPANESDVRQRTGVAKPVPVYLVSEGEAFESAIARWDGSNWWFEEIDRRIDPMISEQLREELKGGTLPEALNFKGMTPEMKTTYDLVSQRIWTPQKQQQREERRLRAALEVGGGQLHEFRDREDFWLVEWTTADGEHHTSAIAKADLTVMSAGICLSGEDRNFDLQSLVGVVENRDEEEGW</sequence>
<protein>
    <submittedName>
        <fullName evidence="1">Uncharacterized protein</fullName>
    </submittedName>
</protein>
<comment type="caution">
    <text evidence="1">The sequence shown here is derived from an EMBL/GenBank/DDBJ whole genome shotgun (WGS) entry which is preliminary data.</text>
</comment>
<dbReference type="Proteomes" id="UP000621799">
    <property type="component" value="Unassembled WGS sequence"/>
</dbReference>
<dbReference type="EMBL" id="JADEXN010000248">
    <property type="protein sequence ID" value="MBE9041800.1"/>
    <property type="molecule type" value="Genomic_DNA"/>
</dbReference>
<dbReference type="AlphaFoldDB" id="A0A928Z8Q0"/>
<proteinExistence type="predicted"/>
<name>A0A928Z8Q0_9CYAN</name>
<feature type="non-terminal residue" evidence="1">
    <location>
        <position position="1"/>
    </location>
</feature>